<feature type="compositionally biased region" description="Gly residues" evidence="1">
    <location>
        <begin position="72"/>
        <end position="96"/>
    </location>
</feature>
<proteinExistence type="predicted"/>
<sequence>MQGCVRGSSPSLPAALGSLRTCAQGAAAAIVGPLGSSLARVRISLPSGPWANRCVSLFSVGSCSDGAESGESRGGGDVGDGGDAGASGDDGSGNNGSCGSSSRKGSDIDGDVKNCGCGDHGDGGNINGGDSGGNVGPIDNRGDGRSSDDENGSGGGRGVSKVVVVIAV</sequence>
<name>A0AAV7PK35_PLEWA</name>
<evidence type="ECO:0000313" key="2">
    <source>
        <dbReference type="EMBL" id="KAJ1127584.1"/>
    </source>
</evidence>
<feature type="region of interest" description="Disordered" evidence="1">
    <location>
        <begin position="65"/>
        <end position="111"/>
    </location>
</feature>
<accession>A0AAV7PK35</accession>
<keyword evidence="3" id="KW-1185">Reference proteome</keyword>
<feature type="region of interest" description="Disordered" evidence="1">
    <location>
        <begin position="123"/>
        <end position="161"/>
    </location>
</feature>
<feature type="compositionally biased region" description="Gly residues" evidence="1">
    <location>
        <begin position="123"/>
        <end position="135"/>
    </location>
</feature>
<dbReference type="Proteomes" id="UP001066276">
    <property type="component" value="Chromosome 7"/>
</dbReference>
<organism evidence="2 3">
    <name type="scientific">Pleurodeles waltl</name>
    <name type="common">Iberian ribbed newt</name>
    <dbReference type="NCBI Taxonomy" id="8319"/>
    <lineage>
        <taxon>Eukaryota</taxon>
        <taxon>Metazoa</taxon>
        <taxon>Chordata</taxon>
        <taxon>Craniata</taxon>
        <taxon>Vertebrata</taxon>
        <taxon>Euteleostomi</taxon>
        <taxon>Amphibia</taxon>
        <taxon>Batrachia</taxon>
        <taxon>Caudata</taxon>
        <taxon>Salamandroidea</taxon>
        <taxon>Salamandridae</taxon>
        <taxon>Pleurodelinae</taxon>
        <taxon>Pleurodeles</taxon>
    </lineage>
</organism>
<comment type="caution">
    <text evidence="2">The sequence shown here is derived from an EMBL/GenBank/DDBJ whole genome shotgun (WGS) entry which is preliminary data.</text>
</comment>
<dbReference type="EMBL" id="JANPWB010000011">
    <property type="protein sequence ID" value="KAJ1127584.1"/>
    <property type="molecule type" value="Genomic_DNA"/>
</dbReference>
<reference evidence="2" key="1">
    <citation type="journal article" date="2022" name="bioRxiv">
        <title>Sequencing and chromosome-scale assembly of the giantPleurodeles waltlgenome.</title>
        <authorList>
            <person name="Brown T."/>
            <person name="Elewa A."/>
            <person name="Iarovenko S."/>
            <person name="Subramanian E."/>
            <person name="Araus A.J."/>
            <person name="Petzold A."/>
            <person name="Susuki M."/>
            <person name="Suzuki K.-i.T."/>
            <person name="Hayashi T."/>
            <person name="Toyoda A."/>
            <person name="Oliveira C."/>
            <person name="Osipova E."/>
            <person name="Leigh N.D."/>
            <person name="Simon A."/>
            <person name="Yun M.H."/>
        </authorList>
    </citation>
    <scope>NUCLEOTIDE SEQUENCE</scope>
    <source>
        <strain evidence="2">20211129_DDA</strain>
        <tissue evidence="2">Liver</tissue>
    </source>
</reference>
<dbReference type="AlphaFoldDB" id="A0AAV7PK35"/>
<protein>
    <submittedName>
        <fullName evidence="2">Uncharacterized protein</fullName>
    </submittedName>
</protein>
<evidence type="ECO:0000256" key="1">
    <source>
        <dbReference type="SAM" id="MobiDB-lite"/>
    </source>
</evidence>
<gene>
    <name evidence="2" type="ORF">NDU88_005982</name>
</gene>
<evidence type="ECO:0000313" key="3">
    <source>
        <dbReference type="Proteomes" id="UP001066276"/>
    </source>
</evidence>